<evidence type="ECO:0000313" key="12">
    <source>
        <dbReference type="Proteomes" id="UP000190064"/>
    </source>
</evidence>
<evidence type="ECO:0000256" key="7">
    <source>
        <dbReference type="ARBA" id="ARBA00022989"/>
    </source>
</evidence>
<organism evidence="11 12">
    <name type="scientific">Oceanospirillum linum</name>
    <dbReference type="NCBI Taxonomy" id="966"/>
    <lineage>
        <taxon>Bacteria</taxon>
        <taxon>Pseudomonadati</taxon>
        <taxon>Pseudomonadota</taxon>
        <taxon>Gammaproteobacteria</taxon>
        <taxon>Oceanospirillales</taxon>
        <taxon>Oceanospirillaceae</taxon>
        <taxon>Oceanospirillum</taxon>
    </lineage>
</organism>
<evidence type="ECO:0000256" key="1">
    <source>
        <dbReference type="ARBA" id="ARBA00004651"/>
    </source>
</evidence>
<gene>
    <name evidence="11" type="ORF">BTA35_0211470</name>
</gene>
<name>A0A1T1HB01_OCELI</name>
<keyword evidence="7 9" id="KW-1133">Transmembrane helix</keyword>
<dbReference type="GO" id="GO:0006935">
    <property type="term" value="P:chemotaxis"/>
    <property type="evidence" value="ECO:0007669"/>
    <property type="project" value="InterPro"/>
</dbReference>
<dbReference type="InterPro" id="IPR000540">
    <property type="entry name" value="Flag_MotA_CS"/>
</dbReference>
<keyword evidence="11" id="KW-0966">Cell projection</keyword>
<dbReference type="STRING" id="966.BTA35_0211470"/>
<keyword evidence="12" id="KW-1185">Reference proteome</keyword>
<dbReference type="GO" id="GO:0071978">
    <property type="term" value="P:bacterial-type flagellum-dependent swarming motility"/>
    <property type="evidence" value="ECO:0007669"/>
    <property type="project" value="InterPro"/>
</dbReference>
<dbReference type="Proteomes" id="UP000190064">
    <property type="component" value="Unassembled WGS sequence"/>
</dbReference>
<comment type="caution">
    <text evidence="11">The sequence shown here is derived from an EMBL/GenBank/DDBJ whole genome shotgun (WGS) entry which is preliminary data.</text>
</comment>
<reference evidence="11" key="1">
    <citation type="submission" date="2017-02" db="EMBL/GenBank/DDBJ databases">
        <title>Draft Genome Sequence of the Salt Water Bacterium Oceanospirillum linum ATCC 11336.</title>
        <authorList>
            <person name="Trachtenberg A.M."/>
            <person name="Carney J.G."/>
            <person name="Linnane J.D."/>
            <person name="Rheaume B.A."/>
            <person name="Pitts N.L."/>
            <person name="Mykles D.L."/>
            <person name="Maclea K.S."/>
        </authorList>
    </citation>
    <scope>NUCLEOTIDE SEQUENCE [LARGE SCALE GENOMIC DNA]</scope>
    <source>
        <strain evidence="11">ATCC 11336</strain>
    </source>
</reference>
<dbReference type="InterPro" id="IPR047055">
    <property type="entry name" value="MotA-like"/>
</dbReference>
<feature type="domain" description="MotA/TolQ/ExbB proton channel" evidence="10">
    <location>
        <begin position="100"/>
        <end position="216"/>
    </location>
</feature>
<feature type="transmembrane region" description="Helical" evidence="9">
    <location>
        <begin position="146"/>
        <end position="167"/>
    </location>
</feature>
<feature type="transmembrane region" description="Helical" evidence="9">
    <location>
        <begin position="33"/>
        <end position="50"/>
    </location>
</feature>
<evidence type="ECO:0000256" key="3">
    <source>
        <dbReference type="ARBA" id="ARBA00022448"/>
    </source>
</evidence>
<dbReference type="PANTHER" id="PTHR30433:SF2">
    <property type="entry name" value="MOTILITY PROTEIN A"/>
    <property type="match status" value="1"/>
</dbReference>
<dbReference type="PANTHER" id="PTHR30433">
    <property type="entry name" value="CHEMOTAXIS PROTEIN MOTA"/>
    <property type="match status" value="1"/>
</dbReference>
<keyword evidence="11" id="KW-0282">Flagellum</keyword>
<keyword evidence="5 9" id="KW-0812">Transmembrane</keyword>
<accession>A0A1T1HB01</accession>
<proteinExistence type="inferred from homology"/>
<protein>
    <submittedName>
        <fullName evidence="11">Flagellar motor protein PomA</fullName>
    </submittedName>
</protein>
<evidence type="ECO:0000256" key="4">
    <source>
        <dbReference type="ARBA" id="ARBA00022475"/>
    </source>
</evidence>
<dbReference type="RefSeq" id="WP_078319959.1">
    <property type="nucleotide sequence ID" value="NZ_FXTS01000005.1"/>
</dbReference>
<evidence type="ECO:0000256" key="8">
    <source>
        <dbReference type="ARBA" id="ARBA00023136"/>
    </source>
</evidence>
<keyword evidence="11" id="KW-0969">Cilium</keyword>
<evidence type="ECO:0000313" key="11">
    <source>
        <dbReference type="EMBL" id="OOV86907.1"/>
    </source>
</evidence>
<dbReference type="AlphaFoldDB" id="A0A1T1HB01"/>
<evidence type="ECO:0000256" key="9">
    <source>
        <dbReference type="SAM" id="Phobius"/>
    </source>
</evidence>
<keyword evidence="4" id="KW-1003">Cell membrane</keyword>
<dbReference type="GO" id="GO:0005886">
    <property type="term" value="C:plasma membrane"/>
    <property type="evidence" value="ECO:0007669"/>
    <property type="project" value="UniProtKB-SubCell"/>
</dbReference>
<evidence type="ECO:0000259" key="10">
    <source>
        <dbReference type="Pfam" id="PF01618"/>
    </source>
</evidence>
<dbReference type="InterPro" id="IPR002898">
    <property type="entry name" value="MotA_ExbB_proton_chnl"/>
</dbReference>
<comment type="similarity">
    <text evidence="2">Belongs to the MotA family.</text>
</comment>
<keyword evidence="6" id="KW-0283">Flagellar rotation</keyword>
<feature type="transmembrane region" description="Helical" evidence="9">
    <location>
        <begin position="179"/>
        <end position="198"/>
    </location>
</feature>
<evidence type="ECO:0000256" key="2">
    <source>
        <dbReference type="ARBA" id="ARBA00008038"/>
    </source>
</evidence>
<sequence length="257" mass="27740">MDFATLLGLVTGVAFVGLGIAQGDDPSIFINIPGIFIVVGGTISVTLVKYRIASFFSGLKEGFSVAFLESNDNPREIIQLANHLAKIARRNGLLGLEDEPIENPFFAKGIQLCVDGHPPEFIQKVLMNEMSMSIDRKQLGEKIFRNMASSAPAFGMIGTLVGLVQMLNNLDDPSKLGPGMAVALLTTLYGSLIAQLVMMPLADKLALKGAELESNMSLITESVLGIQEGLNPTVMDELLETYLPEYLRSGMSMSEEI</sequence>
<evidence type="ECO:0000256" key="5">
    <source>
        <dbReference type="ARBA" id="ARBA00022692"/>
    </source>
</evidence>
<dbReference type="Pfam" id="PF01618">
    <property type="entry name" value="MotA_ExbB"/>
    <property type="match status" value="1"/>
</dbReference>
<dbReference type="EMBL" id="MTSD02000004">
    <property type="protein sequence ID" value="OOV86907.1"/>
    <property type="molecule type" value="Genomic_DNA"/>
</dbReference>
<evidence type="ECO:0000256" key="6">
    <source>
        <dbReference type="ARBA" id="ARBA00022779"/>
    </source>
</evidence>
<comment type="subcellular location">
    <subcellularLocation>
        <location evidence="1">Cell membrane</location>
        <topology evidence="1">Multi-pass membrane protein</topology>
    </subcellularLocation>
</comment>
<keyword evidence="3" id="KW-0813">Transport</keyword>
<dbReference type="PROSITE" id="PS01307">
    <property type="entry name" value="MOTA"/>
    <property type="match status" value="1"/>
</dbReference>
<keyword evidence="8 9" id="KW-0472">Membrane</keyword>